<dbReference type="PROSITE" id="PS51476">
    <property type="entry name" value="PROTEASOME_BETA_2"/>
    <property type="match status" value="1"/>
</dbReference>
<proteinExistence type="predicted"/>
<reference evidence="8" key="1">
    <citation type="journal article" date="2014" name="Front. Microbiol.">
        <title>High frequency of phylogenetically diverse reductive dehalogenase-homologous genes in deep subseafloor sedimentary metagenomes.</title>
        <authorList>
            <person name="Kawai M."/>
            <person name="Futagami T."/>
            <person name="Toyoda A."/>
            <person name="Takaki Y."/>
            <person name="Nishi S."/>
            <person name="Hori S."/>
            <person name="Arai W."/>
            <person name="Tsubouchi T."/>
            <person name="Morono Y."/>
            <person name="Uchiyama I."/>
            <person name="Ito T."/>
            <person name="Fujiyama A."/>
            <person name="Inagaki F."/>
            <person name="Takami H."/>
        </authorList>
    </citation>
    <scope>NUCLEOTIDE SEQUENCE</scope>
    <source>
        <strain evidence="8">Expedition CK06-06</strain>
    </source>
</reference>
<dbReference type="InterPro" id="IPR029055">
    <property type="entry name" value="Ntn_hydrolases_N"/>
</dbReference>
<dbReference type="GO" id="GO:0019774">
    <property type="term" value="C:proteasome core complex, beta-subunit complex"/>
    <property type="evidence" value="ECO:0007669"/>
    <property type="project" value="UniProtKB-ARBA"/>
</dbReference>
<evidence type="ECO:0000256" key="5">
    <source>
        <dbReference type="ARBA" id="ARBA00022698"/>
    </source>
</evidence>
<comment type="catalytic activity">
    <reaction evidence="1">
        <text>Cleavage of peptide bonds with very broad specificity.</text>
        <dbReference type="EC" id="3.4.25.1"/>
    </reaction>
</comment>
<organism evidence="8">
    <name type="scientific">marine sediment metagenome</name>
    <dbReference type="NCBI Taxonomy" id="412755"/>
    <lineage>
        <taxon>unclassified sequences</taxon>
        <taxon>metagenomes</taxon>
        <taxon>ecological metagenomes</taxon>
    </lineage>
</organism>
<evidence type="ECO:0000256" key="1">
    <source>
        <dbReference type="ARBA" id="ARBA00001198"/>
    </source>
</evidence>
<evidence type="ECO:0000256" key="3">
    <source>
        <dbReference type="ARBA" id="ARBA00022490"/>
    </source>
</evidence>
<evidence type="ECO:0000256" key="2">
    <source>
        <dbReference type="ARBA" id="ARBA00012039"/>
    </source>
</evidence>
<dbReference type="SUPFAM" id="SSF56235">
    <property type="entry name" value="N-terminal nucleophile aminohydrolases (Ntn hydrolases)"/>
    <property type="match status" value="1"/>
</dbReference>
<name>X1CQ47_9ZZZZ</name>
<evidence type="ECO:0000256" key="7">
    <source>
        <dbReference type="ARBA" id="ARBA00022942"/>
    </source>
</evidence>
<keyword evidence="5" id="KW-0888">Threonine protease</keyword>
<sequence>RASARLAANILHAYGLLPYIANLLIGGSDASGSKLFFVDIDGALTEETMVATGSGSPVAYGVLETEFKEGMSIEEALPIAIKAVQTAIKRDIATGNEVMVAAITSKGYRELSPEEIKKLA</sequence>
<evidence type="ECO:0000256" key="6">
    <source>
        <dbReference type="ARBA" id="ARBA00022801"/>
    </source>
</evidence>
<evidence type="ECO:0000256" key="4">
    <source>
        <dbReference type="ARBA" id="ARBA00022670"/>
    </source>
</evidence>
<dbReference type="InterPro" id="IPR000243">
    <property type="entry name" value="Pept_T1A_subB"/>
</dbReference>
<dbReference type="AlphaFoldDB" id="X1CQ47"/>
<dbReference type="InterPro" id="IPR001353">
    <property type="entry name" value="Proteasome_sua/b"/>
</dbReference>
<comment type="caution">
    <text evidence="8">The sequence shown here is derived from an EMBL/GenBank/DDBJ whole genome shotgun (WGS) entry which is preliminary data.</text>
</comment>
<dbReference type="InterPro" id="IPR023333">
    <property type="entry name" value="Proteasome_suB-type"/>
</dbReference>
<dbReference type="Gene3D" id="3.60.20.10">
    <property type="entry name" value="Glutamine Phosphoribosylpyrophosphate, subunit 1, domain 1"/>
    <property type="match status" value="1"/>
</dbReference>
<evidence type="ECO:0000313" key="8">
    <source>
        <dbReference type="EMBL" id="GAG95067.1"/>
    </source>
</evidence>
<keyword evidence="3" id="KW-0963">Cytoplasm</keyword>
<dbReference type="EMBL" id="BART01028933">
    <property type="protein sequence ID" value="GAG95067.1"/>
    <property type="molecule type" value="Genomic_DNA"/>
</dbReference>
<keyword evidence="4" id="KW-0645">Protease</keyword>
<dbReference type="Pfam" id="PF00227">
    <property type="entry name" value="Proteasome"/>
    <property type="match status" value="1"/>
</dbReference>
<keyword evidence="6" id="KW-0378">Hydrolase</keyword>
<accession>X1CQ47</accession>
<feature type="non-terminal residue" evidence="8">
    <location>
        <position position="1"/>
    </location>
</feature>
<keyword evidence="7" id="KW-0647">Proteasome</keyword>
<gene>
    <name evidence="8" type="ORF">S01H4_50893</name>
</gene>
<protein>
    <recommendedName>
        <fullName evidence="2">proteasome endopeptidase complex</fullName>
        <ecNumber evidence="2">3.4.25.1</ecNumber>
    </recommendedName>
</protein>
<dbReference type="PRINTS" id="PR00141">
    <property type="entry name" value="PROTEASOME"/>
</dbReference>
<dbReference type="PANTHER" id="PTHR32194">
    <property type="entry name" value="METALLOPROTEASE TLDD"/>
    <property type="match status" value="1"/>
</dbReference>
<dbReference type="PANTHER" id="PTHR32194:SF0">
    <property type="entry name" value="ATP-DEPENDENT PROTEASE SUBUNIT HSLV"/>
    <property type="match status" value="1"/>
</dbReference>
<dbReference type="GO" id="GO:0005737">
    <property type="term" value="C:cytoplasm"/>
    <property type="evidence" value="ECO:0007669"/>
    <property type="project" value="TreeGrafter"/>
</dbReference>
<dbReference type="EC" id="3.4.25.1" evidence="2"/>
<dbReference type="GO" id="GO:0051603">
    <property type="term" value="P:proteolysis involved in protein catabolic process"/>
    <property type="evidence" value="ECO:0007669"/>
    <property type="project" value="InterPro"/>
</dbReference>
<dbReference type="GO" id="GO:0004298">
    <property type="term" value="F:threonine-type endopeptidase activity"/>
    <property type="evidence" value="ECO:0007669"/>
    <property type="project" value="UniProtKB-KW"/>
</dbReference>